<dbReference type="InterPro" id="IPR036890">
    <property type="entry name" value="HATPase_C_sf"/>
</dbReference>
<evidence type="ECO:0000313" key="16">
    <source>
        <dbReference type="EMBL" id="WRY35586.1"/>
    </source>
</evidence>
<evidence type="ECO:0000256" key="5">
    <source>
        <dbReference type="ARBA" id="ARBA00022679"/>
    </source>
</evidence>
<dbReference type="CDD" id="cd00075">
    <property type="entry name" value="HATPase"/>
    <property type="match status" value="1"/>
</dbReference>
<keyword evidence="10 13" id="KW-1133">Transmembrane helix</keyword>
<protein>
    <recommendedName>
        <fullName evidence="3">histidine kinase</fullName>
        <ecNumber evidence="3">2.7.13.3</ecNumber>
    </recommendedName>
</protein>
<evidence type="ECO:0000259" key="15">
    <source>
        <dbReference type="PROSITE" id="PS50885"/>
    </source>
</evidence>
<comment type="subcellular location">
    <subcellularLocation>
        <location evidence="2">Membrane</location>
        <topology evidence="2">Multi-pass membrane protein</topology>
    </subcellularLocation>
</comment>
<dbReference type="Gene3D" id="1.10.287.130">
    <property type="match status" value="1"/>
</dbReference>
<proteinExistence type="predicted"/>
<keyword evidence="16" id="KW-0614">Plasmid</keyword>
<feature type="domain" description="Histidine kinase" evidence="14">
    <location>
        <begin position="251"/>
        <end position="460"/>
    </location>
</feature>
<dbReference type="SMART" id="SM00387">
    <property type="entry name" value="HATPase_c"/>
    <property type="match status" value="1"/>
</dbReference>
<dbReference type="PANTHER" id="PTHR45436:SF14">
    <property type="entry name" value="SENSOR PROTEIN QSEC"/>
    <property type="match status" value="1"/>
</dbReference>
<evidence type="ECO:0000256" key="1">
    <source>
        <dbReference type="ARBA" id="ARBA00000085"/>
    </source>
</evidence>
<keyword evidence="4" id="KW-0597">Phosphoprotein</keyword>
<dbReference type="CDD" id="cd00082">
    <property type="entry name" value="HisKA"/>
    <property type="match status" value="1"/>
</dbReference>
<evidence type="ECO:0000256" key="3">
    <source>
        <dbReference type="ARBA" id="ARBA00012438"/>
    </source>
</evidence>
<evidence type="ECO:0000256" key="12">
    <source>
        <dbReference type="ARBA" id="ARBA00023136"/>
    </source>
</evidence>
<dbReference type="PRINTS" id="PR00344">
    <property type="entry name" value="BCTRLSENSOR"/>
</dbReference>
<dbReference type="InterPro" id="IPR003660">
    <property type="entry name" value="HAMP_dom"/>
</dbReference>
<dbReference type="EC" id="2.7.13.3" evidence="3"/>
<evidence type="ECO:0000256" key="11">
    <source>
        <dbReference type="ARBA" id="ARBA00023012"/>
    </source>
</evidence>
<evidence type="ECO:0000256" key="13">
    <source>
        <dbReference type="SAM" id="Phobius"/>
    </source>
</evidence>
<gene>
    <name evidence="16" type="ORF">RPE78_17165</name>
</gene>
<comment type="catalytic activity">
    <reaction evidence="1">
        <text>ATP + protein L-histidine = ADP + protein N-phospho-L-histidine.</text>
        <dbReference type="EC" id="2.7.13.3"/>
    </reaction>
</comment>
<dbReference type="RefSeq" id="WP_330629313.1">
    <property type="nucleotide sequence ID" value="NZ_CP135445.1"/>
</dbReference>
<dbReference type="Proteomes" id="UP001623290">
    <property type="component" value="Plasmid unnamed2"/>
</dbReference>
<keyword evidence="5" id="KW-0808">Transferase</keyword>
<reference evidence="16 17" key="1">
    <citation type="submission" date="2023-09" db="EMBL/GenBank/DDBJ databases">
        <title>Thioclava shenzhenensis sp. nov., a multidrug resistant bacteria-antagonizing species isolated from coastal seawater.</title>
        <authorList>
            <person name="Long M."/>
        </authorList>
    </citation>
    <scope>NUCLEOTIDE SEQUENCE [LARGE SCALE GENOMIC DNA]</scope>
    <source>
        <strain evidence="16 17">FTW29</strain>
        <plasmid evidence="16 17">unnamed2</plasmid>
    </source>
</reference>
<dbReference type="SUPFAM" id="SSF55874">
    <property type="entry name" value="ATPase domain of HSP90 chaperone/DNA topoisomerase II/histidine kinase"/>
    <property type="match status" value="1"/>
</dbReference>
<name>A0ABZ1E3H8_9RHOB</name>
<sequence>MSIKLRLFLILTASTLIVWFSAVVWIEHVTRAQVEKVLDARLMEAARMVASLVESSDMRRGDSAQTAGALSRGAQAAGGQAAGALLTGAGYTQQQFCQIWSLSGQMIGRSEDAPDGRLLSFDQTGFHDVTSQGKALRVYAIVNPDLRVQVTVGDSLEMRDRLVHGVVEGLALPALVVLPLMGGLIWWSTGRGLKPLERLAKALGHRHIDDAGQIPQQPATPREIRPVIAALNDLLARLHRARRREKDFVSYAAHEMKTPLAGLKMQAYVARHAPDEAARLHALQAIEYSVTRTDRMVRQLLDLAQIENRPLEPAALDLAALAREQMISLTDMADAKGVGYALEAPERPMIRSDAVLLGLAIRNLVENAIHATAAGGQIGVEVCLRPEGVELAVYDGGPGLPPELAGRIGEKFLRPSAAGGLGSGLGLAITSDALALLGCRLVCAQTARGHKMSFLLPPVHSGVGL</sequence>
<evidence type="ECO:0000256" key="7">
    <source>
        <dbReference type="ARBA" id="ARBA00022741"/>
    </source>
</evidence>
<keyword evidence="12 13" id="KW-0472">Membrane</keyword>
<dbReference type="PANTHER" id="PTHR45436">
    <property type="entry name" value="SENSOR HISTIDINE KINASE YKOH"/>
    <property type="match status" value="1"/>
</dbReference>
<dbReference type="InterPro" id="IPR036097">
    <property type="entry name" value="HisK_dim/P_sf"/>
</dbReference>
<feature type="domain" description="HAMP" evidence="15">
    <location>
        <begin position="190"/>
        <end position="243"/>
    </location>
</feature>
<geneLocation type="plasmid" evidence="16 17">
    <name>unnamed2</name>
</geneLocation>
<dbReference type="Gene3D" id="3.30.565.10">
    <property type="entry name" value="Histidine kinase-like ATPase, C-terminal domain"/>
    <property type="match status" value="1"/>
</dbReference>
<dbReference type="SMART" id="SM00388">
    <property type="entry name" value="HisKA"/>
    <property type="match status" value="1"/>
</dbReference>
<dbReference type="InterPro" id="IPR013727">
    <property type="entry name" value="2CSK_N"/>
</dbReference>
<evidence type="ECO:0000256" key="10">
    <source>
        <dbReference type="ARBA" id="ARBA00022989"/>
    </source>
</evidence>
<evidence type="ECO:0000313" key="17">
    <source>
        <dbReference type="Proteomes" id="UP001623290"/>
    </source>
</evidence>
<evidence type="ECO:0000259" key="14">
    <source>
        <dbReference type="PROSITE" id="PS50109"/>
    </source>
</evidence>
<evidence type="ECO:0000256" key="6">
    <source>
        <dbReference type="ARBA" id="ARBA00022692"/>
    </source>
</evidence>
<dbReference type="GO" id="GO:0016301">
    <property type="term" value="F:kinase activity"/>
    <property type="evidence" value="ECO:0007669"/>
    <property type="project" value="UniProtKB-KW"/>
</dbReference>
<dbReference type="Pfam" id="PF08521">
    <property type="entry name" value="2CSK_N"/>
    <property type="match status" value="1"/>
</dbReference>
<organism evidence="16 17">
    <name type="scientific">Thioclava litoralis</name>
    <dbReference type="NCBI Taxonomy" id="3076557"/>
    <lineage>
        <taxon>Bacteria</taxon>
        <taxon>Pseudomonadati</taxon>
        <taxon>Pseudomonadota</taxon>
        <taxon>Alphaproteobacteria</taxon>
        <taxon>Rhodobacterales</taxon>
        <taxon>Paracoccaceae</taxon>
        <taxon>Thioclava</taxon>
    </lineage>
</organism>
<feature type="transmembrane region" description="Helical" evidence="13">
    <location>
        <begin position="7"/>
        <end position="26"/>
    </location>
</feature>
<keyword evidence="7" id="KW-0547">Nucleotide-binding</keyword>
<dbReference type="EMBL" id="CP135445">
    <property type="protein sequence ID" value="WRY35586.1"/>
    <property type="molecule type" value="Genomic_DNA"/>
</dbReference>
<keyword evidence="8 16" id="KW-0418">Kinase</keyword>
<dbReference type="PROSITE" id="PS50109">
    <property type="entry name" value="HIS_KIN"/>
    <property type="match status" value="1"/>
</dbReference>
<dbReference type="InterPro" id="IPR003594">
    <property type="entry name" value="HATPase_dom"/>
</dbReference>
<dbReference type="InterPro" id="IPR050428">
    <property type="entry name" value="TCS_sensor_his_kinase"/>
</dbReference>
<keyword evidence="9" id="KW-0067">ATP-binding</keyword>
<evidence type="ECO:0000256" key="9">
    <source>
        <dbReference type="ARBA" id="ARBA00022840"/>
    </source>
</evidence>
<evidence type="ECO:0000256" key="2">
    <source>
        <dbReference type="ARBA" id="ARBA00004141"/>
    </source>
</evidence>
<keyword evidence="11" id="KW-0902">Two-component regulatory system</keyword>
<keyword evidence="17" id="KW-1185">Reference proteome</keyword>
<dbReference type="Pfam" id="PF00512">
    <property type="entry name" value="HisKA"/>
    <property type="match status" value="1"/>
</dbReference>
<dbReference type="Pfam" id="PF02518">
    <property type="entry name" value="HATPase_c"/>
    <property type="match status" value="1"/>
</dbReference>
<keyword evidence="6 13" id="KW-0812">Transmembrane</keyword>
<dbReference type="InterPro" id="IPR004358">
    <property type="entry name" value="Sig_transdc_His_kin-like_C"/>
</dbReference>
<evidence type="ECO:0000256" key="8">
    <source>
        <dbReference type="ARBA" id="ARBA00022777"/>
    </source>
</evidence>
<dbReference type="InterPro" id="IPR005467">
    <property type="entry name" value="His_kinase_dom"/>
</dbReference>
<evidence type="ECO:0000256" key="4">
    <source>
        <dbReference type="ARBA" id="ARBA00022553"/>
    </source>
</evidence>
<dbReference type="InterPro" id="IPR003661">
    <property type="entry name" value="HisK_dim/P_dom"/>
</dbReference>
<dbReference type="SUPFAM" id="SSF47384">
    <property type="entry name" value="Homodimeric domain of signal transducing histidine kinase"/>
    <property type="match status" value="1"/>
</dbReference>
<accession>A0ABZ1E3H8</accession>
<dbReference type="PROSITE" id="PS50885">
    <property type="entry name" value="HAMP"/>
    <property type="match status" value="1"/>
</dbReference>